<organism evidence="2 3">
    <name type="scientific">Rivihabitans pingtungensis</name>
    <dbReference type="NCBI Taxonomy" id="1054498"/>
    <lineage>
        <taxon>Bacteria</taxon>
        <taxon>Pseudomonadati</taxon>
        <taxon>Pseudomonadota</taxon>
        <taxon>Betaproteobacteria</taxon>
        <taxon>Neisseriales</taxon>
        <taxon>Aquaspirillaceae</taxon>
        <taxon>Rivihabitans</taxon>
    </lineage>
</organism>
<name>A0A318KBY5_9NEIS</name>
<evidence type="ECO:0000313" key="2">
    <source>
        <dbReference type="EMBL" id="PXX74074.1"/>
    </source>
</evidence>
<evidence type="ECO:0000256" key="1">
    <source>
        <dbReference type="SAM" id="MobiDB-lite"/>
    </source>
</evidence>
<accession>A0A318KBY5</accession>
<evidence type="ECO:0000313" key="3">
    <source>
        <dbReference type="Proteomes" id="UP000247555"/>
    </source>
</evidence>
<sequence length="50" mass="5353">MAGPKTHMAPTQRADAMAKPAKKPGKAGYLLPHRVTPLATVLASSRDWKV</sequence>
<gene>
    <name evidence="2" type="ORF">DFR34_13422</name>
</gene>
<dbReference type="EMBL" id="QJKI01000034">
    <property type="protein sequence ID" value="PXX74074.1"/>
    <property type="molecule type" value="Genomic_DNA"/>
</dbReference>
<proteinExistence type="predicted"/>
<keyword evidence="3" id="KW-1185">Reference proteome</keyword>
<reference evidence="2 3" key="1">
    <citation type="submission" date="2018-05" db="EMBL/GenBank/DDBJ databases">
        <title>Genomic Encyclopedia of Type Strains, Phase IV (KMG-IV): sequencing the most valuable type-strain genomes for metagenomic binning, comparative biology and taxonomic classification.</title>
        <authorList>
            <person name="Goeker M."/>
        </authorList>
    </citation>
    <scope>NUCLEOTIDE SEQUENCE [LARGE SCALE GENOMIC DNA]</scope>
    <source>
        <strain evidence="2 3">DSM 29661</strain>
    </source>
</reference>
<feature type="region of interest" description="Disordered" evidence="1">
    <location>
        <begin position="1"/>
        <end position="29"/>
    </location>
</feature>
<comment type="caution">
    <text evidence="2">The sequence shown here is derived from an EMBL/GenBank/DDBJ whole genome shotgun (WGS) entry which is preliminary data.</text>
</comment>
<dbReference type="Proteomes" id="UP000247555">
    <property type="component" value="Unassembled WGS sequence"/>
</dbReference>
<protein>
    <submittedName>
        <fullName evidence="2">Uncharacterized protein</fullName>
    </submittedName>
</protein>
<dbReference type="AlphaFoldDB" id="A0A318KBY5"/>